<evidence type="ECO:0000313" key="2">
    <source>
        <dbReference type="Proteomes" id="UP000236621"/>
    </source>
</evidence>
<dbReference type="AlphaFoldDB" id="A0A2K3QCN9"/>
<organism evidence="1 2">
    <name type="scientific">Tolypocladium capitatum</name>
    <dbReference type="NCBI Taxonomy" id="45235"/>
    <lineage>
        <taxon>Eukaryota</taxon>
        <taxon>Fungi</taxon>
        <taxon>Dikarya</taxon>
        <taxon>Ascomycota</taxon>
        <taxon>Pezizomycotina</taxon>
        <taxon>Sordariomycetes</taxon>
        <taxon>Hypocreomycetidae</taxon>
        <taxon>Hypocreales</taxon>
        <taxon>Ophiocordycipitaceae</taxon>
        <taxon>Tolypocladium</taxon>
    </lineage>
</organism>
<name>A0A2K3QCN9_9HYPO</name>
<comment type="caution">
    <text evidence="1">The sequence shown here is derived from an EMBL/GenBank/DDBJ whole genome shotgun (WGS) entry which is preliminary data.</text>
</comment>
<dbReference type="Proteomes" id="UP000236621">
    <property type="component" value="Unassembled WGS sequence"/>
</dbReference>
<evidence type="ECO:0000313" key="1">
    <source>
        <dbReference type="EMBL" id="PNY25306.1"/>
    </source>
</evidence>
<protein>
    <submittedName>
        <fullName evidence="1">Uncharacterized protein</fullName>
    </submittedName>
</protein>
<dbReference type="EMBL" id="NRSZ01000780">
    <property type="protein sequence ID" value="PNY25306.1"/>
    <property type="molecule type" value="Genomic_DNA"/>
</dbReference>
<gene>
    <name evidence="1" type="ORF">TCAP_04757</name>
</gene>
<proteinExistence type="predicted"/>
<reference evidence="1 2" key="1">
    <citation type="submission" date="2017-08" db="EMBL/GenBank/DDBJ databases">
        <title>Harnessing the power of phylogenomics to disentangle the directionality and signatures of interkingdom host jumping in the parasitic fungal genus Tolypocladium.</title>
        <authorList>
            <person name="Quandt C.A."/>
            <person name="Patterson W."/>
            <person name="Spatafora J.W."/>
        </authorList>
    </citation>
    <scope>NUCLEOTIDE SEQUENCE [LARGE SCALE GENOMIC DNA]</scope>
    <source>
        <strain evidence="1 2">CBS 113982</strain>
    </source>
</reference>
<accession>A0A2K3QCN9</accession>
<keyword evidence="2" id="KW-1185">Reference proteome</keyword>
<sequence>KRSPSPSRRCSAQLCSLPAPSTAPRWQYLFLTHTVAVWAWLCGRFPCAPSPVVDDGALVSSASVSVFMQPEPTQHRVVVSLNTLLRDPGSQQHSIASLLICPTRRAACQCIPAWPSLATRTINRGYHGL</sequence>
<feature type="non-terminal residue" evidence="1">
    <location>
        <position position="1"/>
    </location>
</feature>